<comment type="caution">
    <text evidence="1">The sequence shown here is derived from an EMBL/GenBank/DDBJ whole genome shotgun (WGS) entry which is preliminary data.</text>
</comment>
<sequence>MAATAWGPQPPCPEHTHAYRIVSDFFQKHRRDVVEIEVLPPAIAPPSGSPVLEDGLCLGVPKRLLAAAFIAACSIFFDKRTSSDPSSVEAALDATSAFSYRSTMYTIYNWS</sequence>
<organism evidence="1 2">
    <name type="scientific">Lasiodiplodia theobromae</name>
    <dbReference type="NCBI Taxonomy" id="45133"/>
    <lineage>
        <taxon>Eukaryota</taxon>
        <taxon>Fungi</taxon>
        <taxon>Dikarya</taxon>
        <taxon>Ascomycota</taxon>
        <taxon>Pezizomycotina</taxon>
        <taxon>Dothideomycetes</taxon>
        <taxon>Dothideomycetes incertae sedis</taxon>
        <taxon>Botryosphaeriales</taxon>
        <taxon>Botryosphaeriaceae</taxon>
        <taxon>Lasiodiplodia</taxon>
    </lineage>
</organism>
<proteinExistence type="predicted"/>
<dbReference type="Proteomes" id="UP000627934">
    <property type="component" value="Unassembled WGS sequence"/>
</dbReference>
<evidence type="ECO:0000313" key="2">
    <source>
        <dbReference type="Proteomes" id="UP000627934"/>
    </source>
</evidence>
<reference evidence="1" key="1">
    <citation type="submission" date="2016-08" db="EMBL/GenBank/DDBJ databases">
        <authorList>
            <person name="Yan J."/>
        </authorList>
    </citation>
    <scope>NUCLEOTIDE SEQUENCE</scope>
    <source>
        <strain evidence="1">CSS-01s</strain>
    </source>
</reference>
<name>A0A8H7MBI9_9PEZI</name>
<reference evidence="1" key="2">
    <citation type="journal article" date="2018" name="DNA Res.">
        <title>Comparative genome and transcriptome analyses reveal adaptations to opportunistic infections in woody plant degrading pathogens of Botryosphaeriaceae.</title>
        <authorList>
            <person name="Yan J.Y."/>
            <person name="Zhao W.S."/>
            <person name="Chen Z."/>
            <person name="Xing Q.K."/>
            <person name="Zhang W."/>
            <person name="Chethana K.W.T."/>
            <person name="Xue M.F."/>
            <person name="Xu J.P."/>
            <person name="Phillips A.J.L."/>
            <person name="Wang Y."/>
            <person name="Liu J.H."/>
            <person name="Liu M."/>
            <person name="Zhou Y."/>
            <person name="Jayawardena R.S."/>
            <person name="Manawasinghe I.S."/>
            <person name="Huang J.B."/>
            <person name="Qiao G.H."/>
            <person name="Fu C.Y."/>
            <person name="Guo F.F."/>
            <person name="Dissanayake A.J."/>
            <person name="Peng Y.L."/>
            <person name="Hyde K.D."/>
            <person name="Li X.H."/>
        </authorList>
    </citation>
    <scope>NUCLEOTIDE SEQUENCE</scope>
    <source>
        <strain evidence="1">CSS-01s</strain>
    </source>
</reference>
<protein>
    <submittedName>
        <fullName evidence="1">Protein prenyltransferase</fullName>
    </submittedName>
</protein>
<evidence type="ECO:0000313" key="1">
    <source>
        <dbReference type="EMBL" id="KAF9630518.1"/>
    </source>
</evidence>
<dbReference type="AlphaFoldDB" id="A0A8H7MBI9"/>
<gene>
    <name evidence="1" type="ORF">BFW01_g1080</name>
</gene>
<dbReference type="EMBL" id="MDYX01000040">
    <property type="protein sequence ID" value="KAF9630518.1"/>
    <property type="molecule type" value="Genomic_DNA"/>
</dbReference>
<accession>A0A8H7MBI9</accession>